<comment type="subcellular location">
    <subcellularLocation>
        <location evidence="1">Cell membrane</location>
        <topology evidence="1">Multi-pass membrane protein</topology>
    </subcellularLocation>
</comment>
<feature type="transmembrane region" description="Helical" evidence="6">
    <location>
        <begin position="277"/>
        <end position="299"/>
    </location>
</feature>
<feature type="transmembrane region" description="Helical" evidence="6">
    <location>
        <begin position="337"/>
        <end position="361"/>
    </location>
</feature>
<evidence type="ECO:0000256" key="1">
    <source>
        <dbReference type="ARBA" id="ARBA00004651"/>
    </source>
</evidence>
<dbReference type="Proteomes" id="UP000317496">
    <property type="component" value="Chromosome"/>
</dbReference>
<feature type="transmembrane region" description="Helical" evidence="6">
    <location>
        <begin position="101"/>
        <end position="122"/>
    </location>
</feature>
<keyword evidence="8" id="KW-1185">Reference proteome</keyword>
<evidence type="ECO:0000256" key="3">
    <source>
        <dbReference type="ARBA" id="ARBA00022692"/>
    </source>
</evidence>
<evidence type="ECO:0000256" key="2">
    <source>
        <dbReference type="ARBA" id="ARBA00022475"/>
    </source>
</evidence>
<proteinExistence type="predicted"/>
<evidence type="ECO:0000256" key="6">
    <source>
        <dbReference type="SAM" id="Phobius"/>
    </source>
</evidence>
<dbReference type="OrthoDB" id="9798468at2"/>
<dbReference type="RefSeq" id="WP_144258285.1">
    <property type="nucleotide sequence ID" value="NZ_CP041636.1"/>
</dbReference>
<dbReference type="AlphaFoldDB" id="A0A516H690"/>
<organism evidence="7 8">
    <name type="scientific">Ferrovibrio terrae</name>
    <dbReference type="NCBI Taxonomy" id="2594003"/>
    <lineage>
        <taxon>Bacteria</taxon>
        <taxon>Pseudomonadati</taxon>
        <taxon>Pseudomonadota</taxon>
        <taxon>Alphaproteobacteria</taxon>
        <taxon>Rhodospirillales</taxon>
        <taxon>Rhodospirillaceae</taxon>
        <taxon>Ferrovibrio</taxon>
    </lineage>
</organism>
<sequence length="364" mass="39856">MRQSLTLSLYFGRHFFAAILTVLTVLAVLAFSFDTVELLRRASGRADASLGLVLEMSVLKLPSLMTKLFPFAVLFGGMLALSRLTRSQELTVSRAAGVSVWQFLFPGIALSLLLGVFLVTVYNPLSAAMLSRYENIDAKVMRGRTSMLAVSSGGLWLREADANGQVVVHALRVAQQGVELRDAILFYYEGRDKFVKRIDAAVALLEAGQWRLQKAVVSYPDRAAERHELLTVPTTLTFDRIQESFASPATISFWELPSFISTLENAGFSAMRHRLHFYTLLASPVLLCAMLLIAASFSLRLTRRGGIGAMLAGGVAAGFLLYFTVELMQPFGLNGTLPVPLAAWAPTVVFVMLGISLLFHLEDG</sequence>
<dbReference type="InterPro" id="IPR030923">
    <property type="entry name" value="LptG"/>
</dbReference>
<keyword evidence="2" id="KW-1003">Cell membrane</keyword>
<feature type="transmembrane region" description="Helical" evidence="6">
    <location>
        <begin position="305"/>
        <end position="325"/>
    </location>
</feature>
<protein>
    <submittedName>
        <fullName evidence="7">LPS export ABC transporter permease LptG</fullName>
    </submittedName>
</protein>
<dbReference type="Pfam" id="PF03739">
    <property type="entry name" value="LptF_LptG"/>
    <property type="match status" value="1"/>
</dbReference>
<evidence type="ECO:0000256" key="5">
    <source>
        <dbReference type="ARBA" id="ARBA00023136"/>
    </source>
</evidence>
<evidence type="ECO:0000313" key="8">
    <source>
        <dbReference type="Proteomes" id="UP000317496"/>
    </source>
</evidence>
<dbReference type="GO" id="GO:0055085">
    <property type="term" value="P:transmembrane transport"/>
    <property type="evidence" value="ECO:0007669"/>
    <property type="project" value="InterPro"/>
</dbReference>
<dbReference type="GO" id="GO:0015920">
    <property type="term" value="P:lipopolysaccharide transport"/>
    <property type="evidence" value="ECO:0007669"/>
    <property type="project" value="TreeGrafter"/>
</dbReference>
<keyword evidence="4 6" id="KW-1133">Transmembrane helix</keyword>
<dbReference type="NCBIfam" id="TIGR04408">
    <property type="entry name" value="LptG_lptG"/>
    <property type="match status" value="1"/>
</dbReference>
<name>A0A516H690_9PROT</name>
<keyword evidence="5 6" id="KW-0472">Membrane</keyword>
<dbReference type="GO" id="GO:0043190">
    <property type="term" value="C:ATP-binding cassette (ABC) transporter complex"/>
    <property type="evidence" value="ECO:0007669"/>
    <property type="project" value="InterPro"/>
</dbReference>
<feature type="transmembrane region" description="Helical" evidence="6">
    <location>
        <begin position="64"/>
        <end position="81"/>
    </location>
</feature>
<evidence type="ECO:0000313" key="7">
    <source>
        <dbReference type="EMBL" id="QDO99289.1"/>
    </source>
</evidence>
<dbReference type="PANTHER" id="PTHR33529">
    <property type="entry name" value="SLR0882 PROTEIN-RELATED"/>
    <property type="match status" value="1"/>
</dbReference>
<dbReference type="InterPro" id="IPR005495">
    <property type="entry name" value="LptG/LptF_permease"/>
</dbReference>
<dbReference type="PANTHER" id="PTHR33529:SF2">
    <property type="entry name" value="LIPOPOLYSACCHARIDE EXPORT SYSTEM PERMEASE PROTEIN LPTG"/>
    <property type="match status" value="1"/>
</dbReference>
<evidence type="ECO:0000256" key="4">
    <source>
        <dbReference type="ARBA" id="ARBA00022989"/>
    </source>
</evidence>
<reference evidence="7 8" key="1">
    <citation type="submission" date="2019-07" db="EMBL/GenBank/DDBJ databases">
        <title>Genome sequencing for Ferrovibrio sp. K5.</title>
        <authorList>
            <person name="Park S.-J."/>
        </authorList>
    </citation>
    <scope>NUCLEOTIDE SEQUENCE [LARGE SCALE GENOMIC DNA]</scope>
    <source>
        <strain evidence="7 8">K5</strain>
    </source>
</reference>
<keyword evidence="3 6" id="KW-0812">Transmembrane</keyword>
<gene>
    <name evidence="7" type="primary">lptG</name>
    <name evidence="7" type="ORF">FNB15_19305</name>
</gene>
<feature type="transmembrane region" description="Helical" evidence="6">
    <location>
        <begin position="15"/>
        <end position="33"/>
    </location>
</feature>
<accession>A0A516H690</accession>
<dbReference type="KEGG" id="fer:FNB15_19305"/>
<dbReference type="EMBL" id="CP041636">
    <property type="protein sequence ID" value="QDO99289.1"/>
    <property type="molecule type" value="Genomic_DNA"/>
</dbReference>